<dbReference type="InterPro" id="IPR055372">
    <property type="entry name" value="CBM96"/>
</dbReference>
<name>A0A160T6J2_9CHLR</name>
<evidence type="ECO:0000256" key="4">
    <source>
        <dbReference type="SAM" id="SignalP"/>
    </source>
</evidence>
<feature type="chain" id="PRO_5007820146" description="Carbohydrate-binding module family 96 domain-containing protein" evidence="4">
    <location>
        <begin position="25"/>
        <end position="346"/>
    </location>
</feature>
<keyword evidence="2" id="KW-0964">Secreted</keyword>
<dbReference type="GO" id="GO:0005576">
    <property type="term" value="C:extracellular region"/>
    <property type="evidence" value="ECO:0007669"/>
    <property type="project" value="UniProtKB-SubCell"/>
</dbReference>
<dbReference type="OrthoDB" id="9809781at2"/>
<dbReference type="EMBL" id="LN890656">
    <property type="protein sequence ID" value="CUS05986.1"/>
    <property type="molecule type" value="Genomic_DNA"/>
</dbReference>
<dbReference type="AlphaFoldDB" id="A0A160T6J2"/>
<dbReference type="Pfam" id="PF24517">
    <property type="entry name" value="CBM96"/>
    <property type="match status" value="1"/>
</dbReference>
<evidence type="ECO:0000313" key="7">
    <source>
        <dbReference type="Proteomes" id="UP000215027"/>
    </source>
</evidence>
<dbReference type="Proteomes" id="UP000215027">
    <property type="component" value="Chromosome II"/>
</dbReference>
<accession>A0A160T6J2</accession>
<keyword evidence="7" id="KW-1185">Reference proteome</keyword>
<reference evidence="6" key="1">
    <citation type="submission" date="2016-01" db="EMBL/GenBank/DDBJ databases">
        <authorList>
            <person name="Mcilroy J.S."/>
            <person name="Karst M S."/>
            <person name="Albertsen M."/>
        </authorList>
    </citation>
    <scope>NUCLEOTIDE SEQUENCE</scope>
    <source>
        <strain evidence="6">Cfx-K</strain>
    </source>
</reference>
<sequence>MKRYTWLLIGVLLALMALAGGAGAQANAPENGPTNETSTVPALNVRAYIDGRTHLIIRGDQIYWRHYEYAAPGRHSDAPGGNVPTYINEELWYPIWPGDPPEHDPADPIDNEVRDCDCRTLDQFVVVPPLPLETAVVSVSPIRVRGVVRVIQQPESANDFTLIIEFDDSGPSGPAWYSVTVGYYDAVYQPTNDAYVMASRPSTNFGAKPILRVKDAAKDVNSFLKFNVSGLTATVQSATLRLWVNDPGPDGGSVYSVSSFYLNTTTQWLETGLKWNNAPAISGAPLDTLGAVVKGTWVELDVTGAVIAALGSDGRVSLALTNDSRNMVTYSSKEGPHPPELVIITN</sequence>
<gene>
    <name evidence="6" type="ORF">CFX0092_B0452</name>
</gene>
<keyword evidence="3 4" id="KW-0732">Signal</keyword>
<dbReference type="KEGG" id="pbf:CFX0092_B0452"/>
<evidence type="ECO:0000256" key="2">
    <source>
        <dbReference type="ARBA" id="ARBA00022525"/>
    </source>
</evidence>
<evidence type="ECO:0000259" key="5">
    <source>
        <dbReference type="Pfam" id="PF24517"/>
    </source>
</evidence>
<dbReference type="NCBIfam" id="NF033679">
    <property type="entry name" value="DNRLRE_dom"/>
    <property type="match status" value="1"/>
</dbReference>
<organism evidence="6 7">
    <name type="scientific">Candidatus Promineifilum breve</name>
    <dbReference type="NCBI Taxonomy" id="1806508"/>
    <lineage>
        <taxon>Bacteria</taxon>
        <taxon>Bacillati</taxon>
        <taxon>Chloroflexota</taxon>
        <taxon>Ardenticatenia</taxon>
        <taxon>Candidatus Promineifilales</taxon>
        <taxon>Candidatus Promineifilaceae</taxon>
        <taxon>Candidatus Promineifilum</taxon>
    </lineage>
</organism>
<evidence type="ECO:0000256" key="1">
    <source>
        <dbReference type="ARBA" id="ARBA00004613"/>
    </source>
</evidence>
<proteinExistence type="predicted"/>
<evidence type="ECO:0000313" key="6">
    <source>
        <dbReference type="EMBL" id="CUS05986.1"/>
    </source>
</evidence>
<comment type="subcellular location">
    <subcellularLocation>
        <location evidence="1">Secreted</location>
    </subcellularLocation>
</comment>
<feature type="signal peptide" evidence="4">
    <location>
        <begin position="1"/>
        <end position="24"/>
    </location>
</feature>
<dbReference type="RefSeq" id="WP_157913346.1">
    <property type="nucleotide sequence ID" value="NZ_LN890656.1"/>
</dbReference>
<protein>
    <recommendedName>
        <fullName evidence="5">Carbohydrate-binding module family 96 domain-containing protein</fullName>
    </recommendedName>
</protein>
<feature type="domain" description="Carbohydrate-binding module family 96" evidence="5">
    <location>
        <begin position="187"/>
        <end position="344"/>
    </location>
</feature>
<evidence type="ECO:0000256" key="3">
    <source>
        <dbReference type="ARBA" id="ARBA00022729"/>
    </source>
</evidence>